<dbReference type="AlphaFoldDB" id="A0A0P6VGC5"/>
<dbReference type="STRING" id="665126.ABB55_01520"/>
<dbReference type="PANTHER" id="PTHR43762:SF1">
    <property type="entry name" value="D-ARABINONO-1,4-LACTONE OXIDASE"/>
    <property type="match status" value="1"/>
</dbReference>
<evidence type="ECO:0000313" key="4">
    <source>
        <dbReference type="Proteomes" id="UP000048984"/>
    </source>
</evidence>
<dbReference type="GO" id="GO:0016899">
    <property type="term" value="F:oxidoreductase activity, acting on the CH-OH group of donors, oxygen as acceptor"/>
    <property type="evidence" value="ECO:0007669"/>
    <property type="project" value="InterPro"/>
</dbReference>
<gene>
    <name evidence="3" type="ORF">ABB55_01520</name>
</gene>
<dbReference type="SUPFAM" id="SSF56176">
    <property type="entry name" value="FAD-binding/transporter-associated domain-like"/>
    <property type="match status" value="1"/>
</dbReference>
<organism evidence="3 4">
    <name type="scientific">Prosthecodimorpha hirschii</name>
    <dbReference type="NCBI Taxonomy" id="665126"/>
    <lineage>
        <taxon>Bacteria</taxon>
        <taxon>Pseudomonadati</taxon>
        <taxon>Pseudomonadota</taxon>
        <taxon>Alphaproteobacteria</taxon>
        <taxon>Hyphomicrobiales</taxon>
        <taxon>Ancalomicrobiaceae</taxon>
        <taxon>Prosthecodimorpha</taxon>
    </lineage>
</organism>
<dbReference type="InterPro" id="IPR016166">
    <property type="entry name" value="FAD-bd_PCMH"/>
</dbReference>
<keyword evidence="1" id="KW-0274">FAD</keyword>
<evidence type="ECO:0000313" key="3">
    <source>
        <dbReference type="EMBL" id="KPL51061.1"/>
    </source>
</evidence>
<dbReference type="InterPro" id="IPR006094">
    <property type="entry name" value="Oxid_FAD_bind_N"/>
</dbReference>
<keyword evidence="4" id="KW-1185">Reference proteome</keyword>
<comment type="caution">
    <text evidence="3">The sequence shown here is derived from an EMBL/GenBank/DDBJ whole genome shotgun (WGS) entry which is preliminary data.</text>
</comment>
<proteinExistence type="predicted"/>
<dbReference type="GO" id="GO:0071949">
    <property type="term" value="F:FAD binding"/>
    <property type="evidence" value="ECO:0007669"/>
    <property type="project" value="InterPro"/>
</dbReference>
<dbReference type="EMBL" id="LJYW01000001">
    <property type="protein sequence ID" value="KPL51061.1"/>
    <property type="molecule type" value="Genomic_DNA"/>
</dbReference>
<sequence length="440" mass="47112">MSGWGRYPVAATDLVQPGSPDAVPAMVAGRTGAIARGNGRAYGDAAIGEETTVSLRGLDRMRAFDPATGWLTVEAGVTLAEIVEAFLPRGFFPAVVPGTQFVTVGGMIAADVHGKNHHRDGGFGDHVAALELLLPDGTRLACSREQNAELFHATIGGMGLTGYILAATIRMIPVETGWIRQRTLVAETVADTVRLLDAAQDATYSVAWIDGLARGAALGRSLVYLGEHATRAELGGAQVPTRFGPAAKAGPGVPFDLPALTLNRFSVAAFNEAYFRLGAAKAGSERLVGWRPYFFPLDGVADWNRIYGRNGFVQYQFVLPAARSADLLPDLLDRIARRGSASFLAVLKRLGRGGGLLSFPFEGHTLALDMKMEPGLLAFLADCDRLVAAAGGRLYLAKDARQTRATFEAGYPGLDRFRDIRRRYGLEGRLASRLSRRIGL</sequence>
<dbReference type="Gene3D" id="3.30.465.10">
    <property type="match status" value="1"/>
</dbReference>
<dbReference type="PROSITE" id="PS51387">
    <property type="entry name" value="FAD_PCMH"/>
    <property type="match status" value="1"/>
</dbReference>
<reference evidence="3 4" key="1">
    <citation type="submission" date="2015-09" db="EMBL/GenBank/DDBJ databases">
        <authorList>
            <person name="Jackson K.R."/>
            <person name="Lunt B.L."/>
            <person name="Fisher J.N.B."/>
            <person name="Gardner A.V."/>
            <person name="Bailey M.E."/>
            <person name="Deus L.M."/>
            <person name="Earl A.S."/>
            <person name="Gibby P.D."/>
            <person name="Hartmann K.A."/>
            <person name="Liu J.E."/>
            <person name="Manci A.M."/>
            <person name="Nielsen D.A."/>
            <person name="Solomon M.B."/>
            <person name="Breakwell D.P."/>
            <person name="Burnett S.H."/>
            <person name="Grose J.H."/>
        </authorList>
    </citation>
    <scope>NUCLEOTIDE SEQUENCE [LARGE SCALE GENOMIC DNA]</scope>
    <source>
        <strain evidence="3 4">16</strain>
    </source>
</reference>
<keyword evidence="1" id="KW-0285">Flavoprotein</keyword>
<dbReference type="InterPro" id="IPR036318">
    <property type="entry name" value="FAD-bd_PCMH-like_sf"/>
</dbReference>
<feature type="domain" description="FAD-binding PCMH-type" evidence="2">
    <location>
        <begin position="7"/>
        <end position="174"/>
    </location>
</feature>
<dbReference type="Pfam" id="PF01565">
    <property type="entry name" value="FAD_binding_4"/>
    <property type="match status" value="1"/>
</dbReference>
<name>A0A0P6VGC5_9HYPH</name>
<dbReference type="PANTHER" id="PTHR43762">
    <property type="entry name" value="L-GULONOLACTONE OXIDASE"/>
    <property type="match status" value="1"/>
</dbReference>
<evidence type="ECO:0000259" key="2">
    <source>
        <dbReference type="PROSITE" id="PS51387"/>
    </source>
</evidence>
<dbReference type="InterPro" id="IPR016169">
    <property type="entry name" value="FAD-bd_PCMH_sub2"/>
</dbReference>
<dbReference type="InterPro" id="IPR010031">
    <property type="entry name" value="FAD_lactone_oxidase-like"/>
</dbReference>
<accession>A0A0P6VGC5</accession>
<reference evidence="3 4" key="2">
    <citation type="submission" date="2015-10" db="EMBL/GenBank/DDBJ databases">
        <title>Draft Genome Sequence of Prosthecomicrobium hirschii ATCC 27832.</title>
        <authorList>
            <person name="Daniel J."/>
            <person name="Givan S.A."/>
            <person name="Brun Y.V."/>
            <person name="Brown P.J."/>
        </authorList>
    </citation>
    <scope>NUCLEOTIDE SEQUENCE [LARGE SCALE GENOMIC DNA]</scope>
    <source>
        <strain evidence="3 4">16</strain>
    </source>
</reference>
<evidence type="ECO:0000256" key="1">
    <source>
        <dbReference type="ARBA" id="ARBA00022827"/>
    </source>
</evidence>
<protein>
    <submittedName>
        <fullName evidence="3">Oxidoreductase</fullName>
    </submittedName>
</protein>
<dbReference type="Proteomes" id="UP000048984">
    <property type="component" value="Unassembled WGS sequence"/>
</dbReference>